<evidence type="ECO:0000256" key="1">
    <source>
        <dbReference type="SAM" id="Phobius"/>
    </source>
</evidence>
<dbReference type="STRING" id="471855.Shel_17090"/>
<dbReference type="InterPro" id="IPR000792">
    <property type="entry name" value="Tscrpt_reg_LuxR_C"/>
</dbReference>
<dbReference type="GO" id="GO:0006355">
    <property type="term" value="P:regulation of DNA-templated transcription"/>
    <property type="evidence" value="ECO:0007669"/>
    <property type="project" value="InterPro"/>
</dbReference>
<keyword evidence="1" id="KW-1133">Transmembrane helix</keyword>
<organism evidence="3 4">
    <name type="scientific">Slackia heliotrinireducens (strain ATCC 29202 / DSM 20476 / NCTC 11029 / RHS 1)</name>
    <name type="common">Peptococcus heliotrinreducens</name>
    <dbReference type="NCBI Taxonomy" id="471855"/>
    <lineage>
        <taxon>Bacteria</taxon>
        <taxon>Bacillati</taxon>
        <taxon>Actinomycetota</taxon>
        <taxon>Coriobacteriia</taxon>
        <taxon>Eggerthellales</taxon>
        <taxon>Eggerthellaceae</taxon>
        <taxon>Slackia</taxon>
    </lineage>
</organism>
<evidence type="ECO:0000259" key="2">
    <source>
        <dbReference type="PROSITE" id="PS50043"/>
    </source>
</evidence>
<feature type="transmembrane region" description="Helical" evidence="1">
    <location>
        <begin position="171"/>
        <end position="193"/>
    </location>
</feature>
<gene>
    <name evidence="3" type="ordered locus">Shel_17090</name>
</gene>
<feature type="transmembrane region" description="Helical" evidence="1">
    <location>
        <begin position="46"/>
        <end position="67"/>
    </location>
</feature>
<feature type="transmembrane region" description="Helical" evidence="1">
    <location>
        <begin position="368"/>
        <end position="388"/>
    </location>
</feature>
<dbReference type="PRINTS" id="PR00038">
    <property type="entry name" value="HTHLUXR"/>
</dbReference>
<dbReference type="Pfam" id="PF00196">
    <property type="entry name" value="GerE"/>
    <property type="match status" value="1"/>
</dbReference>
<keyword evidence="4" id="KW-1185">Reference proteome</keyword>
<feature type="transmembrane region" description="Helical" evidence="1">
    <location>
        <begin position="213"/>
        <end position="231"/>
    </location>
</feature>
<name>C7N743_SLAHD</name>
<dbReference type="KEGG" id="shi:Shel_17090"/>
<keyword evidence="3" id="KW-0238">DNA-binding</keyword>
<dbReference type="Proteomes" id="UP000002026">
    <property type="component" value="Chromosome"/>
</dbReference>
<protein>
    <submittedName>
        <fullName evidence="3">Response regulator containing a CheY-like receiver domain and an HTH DNA-binding domain</fullName>
    </submittedName>
</protein>
<dbReference type="PROSITE" id="PS50043">
    <property type="entry name" value="HTH_LUXR_2"/>
    <property type="match status" value="1"/>
</dbReference>
<dbReference type="HOGENOM" id="CLU_562456_0_0_11"/>
<feature type="transmembrane region" description="Helical" evidence="1">
    <location>
        <begin position="147"/>
        <end position="165"/>
    </location>
</feature>
<dbReference type="InterPro" id="IPR036388">
    <property type="entry name" value="WH-like_DNA-bd_sf"/>
</dbReference>
<dbReference type="SUPFAM" id="SSF46894">
    <property type="entry name" value="C-terminal effector domain of the bipartite response regulators"/>
    <property type="match status" value="1"/>
</dbReference>
<dbReference type="RefSeq" id="WP_012798830.1">
    <property type="nucleotide sequence ID" value="NC_013165.1"/>
</dbReference>
<dbReference type="CDD" id="cd06170">
    <property type="entry name" value="LuxR_C_like"/>
    <property type="match status" value="1"/>
</dbReference>
<dbReference type="AlphaFoldDB" id="C7N743"/>
<dbReference type="GO" id="GO:0003677">
    <property type="term" value="F:DNA binding"/>
    <property type="evidence" value="ECO:0007669"/>
    <property type="project" value="UniProtKB-KW"/>
</dbReference>
<dbReference type="Gene3D" id="1.10.10.10">
    <property type="entry name" value="Winged helix-like DNA-binding domain superfamily/Winged helix DNA-binding domain"/>
    <property type="match status" value="1"/>
</dbReference>
<evidence type="ECO:0000313" key="4">
    <source>
        <dbReference type="Proteomes" id="UP000002026"/>
    </source>
</evidence>
<sequence>MSSQNASETNWGMRIALWIGFGLFLATWSGGPLGLISGPIGREYPWYSVILAHTAFIAGSALGCLGVKTVLRKNPTRQIGTIGVACYVAAALIGLIAQPVLAQLSIQADYIVRIVLSPVLGALYAQSLLFWTERFLHIRQTGKRSDFIAAFIPCYIFNPLVTAALSPFADVFYIFSIVTLVCALGSAAIQVVLSKRLDEAVPKHGEDSEPYRLSVYSGSVLACLGFTWGIVQAASIVTLGANMSSSTMAMFFISFAILVVLALAMQLYHPHDDMRFGFFIRVSIVLCGAATVSIPLAVALFPSLLHAVCSLAITTAEVAVFAFTIDLCSNEGKPLADVFASNFLLFAGAISIASVFFLATFAWVDGQYAWWIVATVSSWAVLVVIPFLPSRSSEAMVFALKKLPEDEGYETNVALMRDRMAQKYSLSEGETAVLNLLLQGKNRNQIADEMCLSAWTIKSRISSIYKKCGIHSYKELVQLASDDRL</sequence>
<feature type="transmembrane region" description="Helical" evidence="1">
    <location>
        <begin position="339"/>
        <end position="362"/>
    </location>
</feature>
<keyword evidence="1" id="KW-0812">Transmembrane</keyword>
<accession>C7N743</accession>
<feature type="transmembrane region" description="Helical" evidence="1">
    <location>
        <begin position="243"/>
        <end position="264"/>
    </location>
</feature>
<dbReference type="InterPro" id="IPR016032">
    <property type="entry name" value="Sig_transdc_resp-reg_C-effctor"/>
</dbReference>
<evidence type="ECO:0000313" key="3">
    <source>
        <dbReference type="EMBL" id="ACV22728.1"/>
    </source>
</evidence>
<reference evidence="3 4" key="1">
    <citation type="journal article" date="2009" name="Stand. Genomic Sci.">
        <title>Complete genome sequence of Slackia heliotrinireducens type strain (RHS 1).</title>
        <authorList>
            <person name="Pukall R."/>
            <person name="Lapidus A."/>
            <person name="Nolan M."/>
            <person name="Copeland A."/>
            <person name="Glavina Del Rio T."/>
            <person name="Lucas S."/>
            <person name="Chen F."/>
            <person name="Tice H."/>
            <person name="Cheng J.F."/>
            <person name="Chertkov O."/>
            <person name="Bruce D."/>
            <person name="Goodwin L."/>
            <person name="Kuske C."/>
            <person name="Brettin T."/>
            <person name="Detter J.C."/>
            <person name="Han C."/>
            <person name="Pitluck S."/>
            <person name="Pati A."/>
            <person name="Mavrommatis K."/>
            <person name="Ivanova N."/>
            <person name="Ovchinnikova G."/>
            <person name="Chen A."/>
            <person name="Palaniappan K."/>
            <person name="Schneider S."/>
            <person name="Rohde M."/>
            <person name="Chain P."/>
            <person name="D'haeseleer P."/>
            <person name="Goker M."/>
            <person name="Bristow J."/>
            <person name="Eisen J.A."/>
            <person name="Markowitz V."/>
            <person name="Kyrpides N.C."/>
            <person name="Klenk H.P."/>
            <person name="Hugenholtz P."/>
        </authorList>
    </citation>
    <scope>NUCLEOTIDE SEQUENCE [LARGE SCALE GENOMIC DNA]</scope>
    <source>
        <strain evidence="4">ATCC 29202 / DSM 20476 / NCTC 11029 / RHS 1</strain>
    </source>
</reference>
<keyword evidence="1" id="KW-0472">Membrane</keyword>
<dbReference type="eggNOG" id="COG2197">
    <property type="taxonomic scope" value="Bacteria"/>
</dbReference>
<feature type="transmembrane region" description="Helical" evidence="1">
    <location>
        <begin position="304"/>
        <end position="327"/>
    </location>
</feature>
<feature type="transmembrane region" description="Helical" evidence="1">
    <location>
        <begin position="110"/>
        <end position="131"/>
    </location>
</feature>
<feature type="transmembrane region" description="Helical" evidence="1">
    <location>
        <begin position="15"/>
        <end position="40"/>
    </location>
</feature>
<dbReference type="EMBL" id="CP001684">
    <property type="protein sequence ID" value="ACV22728.1"/>
    <property type="molecule type" value="Genomic_DNA"/>
</dbReference>
<feature type="transmembrane region" description="Helical" evidence="1">
    <location>
        <begin position="276"/>
        <end position="298"/>
    </location>
</feature>
<dbReference type="SMART" id="SM00421">
    <property type="entry name" value="HTH_LUXR"/>
    <property type="match status" value="1"/>
</dbReference>
<proteinExistence type="predicted"/>
<feature type="transmembrane region" description="Helical" evidence="1">
    <location>
        <begin position="79"/>
        <end position="98"/>
    </location>
</feature>
<feature type="domain" description="HTH luxR-type" evidence="2">
    <location>
        <begin position="419"/>
        <end position="484"/>
    </location>
</feature>